<dbReference type="InterPro" id="IPR006260">
    <property type="entry name" value="TonB/TolA_C"/>
</dbReference>
<dbReference type="InterPro" id="IPR037682">
    <property type="entry name" value="TonB_C"/>
</dbReference>
<keyword evidence="8" id="KW-1133">Transmembrane helix</keyword>
<gene>
    <name evidence="11" type="ORF">P0Y49_07330</name>
</gene>
<dbReference type="Proteomes" id="UP001214530">
    <property type="component" value="Chromosome"/>
</dbReference>
<evidence type="ECO:0000256" key="9">
    <source>
        <dbReference type="ARBA" id="ARBA00023136"/>
    </source>
</evidence>
<evidence type="ECO:0000256" key="7">
    <source>
        <dbReference type="ARBA" id="ARBA00022927"/>
    </source>
</evidence>
<evidence type="ECO:0000256" key="1">
    <source>
        <dbReference type="ARBA" id="ARBA00004383"/>
    </source>
</evidence>
<keyword evidence="3" id="KW-0813">Transport</keyword>
<evidence type="ECO:0000256" key="2">
    <source>
        <dbReference type="ARBA" id="ARBA00006555"/>
    </source>
</evidence>
<keyword evidence="9" id="KW-0472">Membrane</keyword>
<feature type="domain" description="TonB C-terminal" evidence="10">
    <location>
        <begin position="185"/>
        <end position="276"/>
    </location>
</feature>
<evidence type="ECO:0000256" key="6">
    <source>
        <dbReference type="ARBA" id="ARBA00022692"/>
    </source>
</evidence>
<sequence>MLGSKIDLFGNEWLDVVFDQKNKSYGAYALRRESSSNTSRALFIAGTLFILLFLSPKIISLIKGNHSIEDTPEKITPVALQPPPPINPEITPPPAAVEPPPAKQNQIKFPPPIVVEDNKVIDTDPVQVKDLANANPGQKDVLGVPDGNIVIDGPQGKGPVGAVATEDNTIYDVFVSLEVQPTFPGGMDKFYKYLSKSIRYPAMAQENNIQGKVFLSFIIEKNGTLTDIKVERKLGYGTDEEAVRVLSASPKWIAGVQNGKFVRVKYNIPISFAMPQ</sequence>
<dbReference type="SUPFAM" id="SSF74653">
    <property type="entry name" value="TolA/TonB C-terminal domain"/>
    <property type="match status" value="1"/>
</dbReference>
<keyword evidence="7" id="KW-0653">Protein transport</keyword>
<dbReference type="PROSITE" id="PS52015">
    <property type="entry name" value="TONB_CTD"/>
    <property type="match status" value="1"/>
</dbReference>
<dbReference type="Pfam" id="PF03544">
    <property type="entry name" value="TonB_C"/>
    <property type="match status" value="1"/>
</dbReference>
<evidence type="ECO:0000259" key="10">
    <source>
        <dbReference type="PROSITE" id="PS52015"/>
    </source>
</evidence>
<dbReference type="GO" id="GO:0055085">
    <property type="term" value="P:transmembrane transport"/>
    <property type="evidence" value="ECO:0007669"/>
    <property type="project" value="InterPro"/>
</dbReference>
<evidence type="ECO:0000256" key="3">
    <source>
        <dbReference type="ARBA" id="ARBA00022448"/>
    </source>
</evidence>
<dbReference type="Gene3D" id="3.30.1150.10">
    <property type="match status" value="1"/>
</dbReference>
<dbReference type="NCBIfam" id="TIGR01352">
    <property type="entry name" value="tonB_Cterm"/>
    <property type="match status" value="1"/>
</dbReference>
<proteinExistence type="inferred from homology"/>
<keyword evidence="4" id="KW-1003">Cell membrane</keyword>
<name>A0AAJ5W913_9SPHI</name>
<keyword evidence="5" id="KW-0997">Cell inner membrane</keyword>
<keyword evidence="6" id="KW-0812">Transmembrane</keyword>
<dbReference type="AlphaFoldDB" id="A0AAJ5W913"/>
<evidence type="ECO:0000313" key="11">
    <source>
        <dbReference type="EMBL" id="WEK20948.1"/>
    </source>
</evidence>
<protein>
    <submittedName>
        <fullName evidence="11">TonB family protein</fullName>
    </submittedName>
</protein>
<dbReference type="GO" id="GO:0015031">
    <property type="term" value="P:protein transport"/>
    <property type="evidence" value="ECO:0007669"/>
    <property type="project" value="UniProtKB-KW"/>
</dbReference>
<dbReference type="InterPro" id="IPR051045">
    <property type="entry name" value="TonB-dependent_transducer"/>
</dbReference>
<reference evidence="11" key="1">
    <citation type="submission" date="2023-03" db="EMBL/GenBank/DDBJ databases">
        <title>Andean soil-derived lignocellulolytic bacterial consortium as a source of novel taxa and putative plastic-active enzymes.</title>
        <authorList>
            <person name="Diaz-Garcia L."/>
            <person name="Chuvochina M."/>
            <person name="Feuerriegel G."/>
            <person name="Bunk B."/>
            <person name="Sproer C."/>
            <person name="Streit W.R."/>
            <person name="Rodriguez L.M."/>
            <person name="Overmann J."/>
            <person name="Jimenez D.J."/>
        </authorList>
    </citation>
    <scope>NUCLEOTIDE SEQUENCE</scope>
    <source>
        <strain evidence="11">MAG 3858</strain>
    </source>
</reference>
<dbReference type="PANTHER" id="PTHR33446:SF2">
    <property type="entry name" value="PROTEIN TONB"/>
    <property type="match status" value="1"/>
</dbReference>
<dbReference type="EMBL" id="CP119313">
    <property type="protein sequence ID" value="WEK20948.1"/>
    <property type="molecule type" value="Genomic_DNA"/>
</dbReference>
<dbReference type="GO" id="GO:0031992">
    <property type="term" value="F:energy transducer activity"/>
    <property type="evidence" value="ECO:0007669"/>
    <property type="project" value="TreeGrafter"/>
</dbReference>
<comment type="similarity">
    <text evidence="2">Belongs to the TonB family.</text>
</comment>
<dbReference type="GO" id="GO:0098797">
    <property type="term" value="C:plasma membrane protein complex"/>
    <property type="evidence" value="ECO:0007669"/>
    <property type="project" value="TreeGrafter"/>
</dbReference>
<comment type="subcellular location">
    <subcellularLocation>
        <location evidence="1">Cell inner membrane</location>
        <topology evidence="1">Single-pass membrane protein</topology>
        <orientation evidence="1">Periplasmic side</orientation>
    </subcellularLocation>
</comment>
<evidence type="ECO:0000256" key="4">
    <source>
        <dbReference type="ARBA" id="ARBA00022475"/>
    </source>
</evidence>
<dbReference type="PANTHER" id="PTHR33446">
    <property type="entry name" value="PROTEIN TONB-RELATED"/>
    <property type="match status" value="1"/>
</dbReference>
<organism evidence="11 12">
    <name type="scientific">Candidatus Pedobacter colombiensis</name>
    <dbReference type="NCBI Taxonomy" id="3121371"/>
    <lineage>
        <taxon>Bacteria</taxon>
        <taxon>Pseudomonadati</taxon>
        <taxon>Bacteroidota</taxon>
        <taxon>Sphingobacteriia</taxon>
        <taxon>Sphingobacteriales</taxon>
        <taxon>Sphingobacteriaceae</taxon>
        <taxon>Pedobacter</taxon>
    </lineage>
</organism>
<evidence type="ECO:0000313" key="12">
    <source>
        <dbReference type="Proteomes" id="UP001214530"/>
    </source>
</evidence>
<accession>A0AAJ5W913</accession>
<evidence type="ECO:0000256" key="8">
    <source>
        <dbReference type="ARBA" id="ARBA00022989"/>
    </source>
</evidence>
<evidence type="ECO:0000256" key="5">
    <source>
        <dbReference type="ARBA" id="ARBA00022519"/>
    </source>
</evidence>